<feature type="region of interest" description="Disordered" evidence="6">
    <location>
        <begin position="1"/>
        <end position="29"/>
    </location>
</feature>
<reference evidence="7" key="1">
    <citation type="journal article" date="2020" name="Stud. Mycol.">
        <title>101 Dothideomycetes genomes: a test case for predicting lifestyles and emergence of pathogens.</title>
        <authorList>
            <person name="Haridas S."/>
            <person name="Albert R."/>
            <person name="Binder M."/>
            <person name="Bloem J."/>
            <person name="Labutti K."/>
            <person name="Salamov A."/>
            <person name="Andreopoulos B."/>
            <person name="Baker S."/>
            <person name="Barry K."/>
            <person name="Bills G."/>
            <person name="Bluhm B."/>
            <person name="Cannon C."/>
            <person name="Castanera R."/>
            <person name="Culley D."/>
            <person name="Daum C."/>
            <person name="Ezra D."/>
            <person name="Gonzalez J."/>
            <person name="Henrissat B."/>
            <person name="Kuo A."/>
            <person name="Liang C."/>
            <person name="Lipzen A."/>
            <person name="Lutzoni F."/>
            <person name="Magnuson J."/>
            <person name="Mondo S."/>
            <person name="Nolan M."/>
            <person name="Ohm R."/>
            <person name="Pangilinan J."/>
            <person name="Park H.-J."/>
            <person name="Ramirez L."/>
            <person name="Alfaro M."/>
            <person name="Sun H."/>
            <person name="Tritt A."/>
            <person name="Yoshinaga Y."/>
            <person name="Zwiers L.-H."/>
            <person name="Turgeon B."/>
            <person name="Goodwin S."/>
            <person name="Spatafora J."/>
            <person name="Crous P."/>
            <person name="Grigoriev I."/>
        </authorList>
    </citation>
    <scope>NUCLEOTIDE SEQUENCE</scope>
    <source>
        <strain evidence="7">CBS 175.79</strain>
    </source>
</reference>
<accession>A0A6A5XZN4</accession>
<dbReference type="PANTHER" id="PTHR43872:SF1">
    <property type="entry name" value="MONOOXYGENASE, PUTATIVE (AFU_ORTHOLOGUE AFUA_8G02570)-RELATED"/>
    <property type="match status" value="1"/>
</dbReference>
<protein>
    <submittedName>
        <fullName evidence="7">FAD/NAD(P)-binding domain-containing protein</fullName>
    </submittedName>
</protein>
<evidence type="ECO:0000256" key="1">
    <source>
        <dbReference type="ARBA" id="ARBA00001974"/>
    </source>
</evidence>
<proteinExistence type="predicted"/>
<keyword evidence="2" id="KW-0285">Flavoprotein</keyword>
<dbReference type="InterPro" id="IPR020946">
    <property type="entry name" value="Flavin_mOase-like"/>
</dbReference>
<dbReference type="RefSeq" id="XP_033386083.1">
    <property type="nucleotide sequence ID" value="XM_033533052.1"/>
</dbReference>
<dbReference type="GO" id="GO:0050661">
    <property type="term" value="F:NADP binding"/>
    <property type="evidence" value="ECO:0007669"/>
    <property type="project" value="InterPro"/>
</dbReference>
<evidence type="ECO:0000313" key="8">
    <source>
        <dbReference type="Proteomes" id="UP000799778"/>
    </source>
</evidence>
<evidence type="ECO:0000256" key="5">
    <source>
        <dbReference type="ARBA" id="ARBA00023033"/>
    </source>
</evidence>
<dbReference type="Pfam" id="PF00743">
    <property type="entry name" value="FMO-like"/>
    <property type="match status" value="1"/>
</dbReference>
<dbReference type="InterPro" id="IPR036188">
    <property type="entry name" value="FAD/NAD-bd_sf"/>
</dbReference>
<dbReference type="Proteomes" id="UP000799778">
    <property type="component" value="Unassembled WGS sequence"/>
</dbReference>
<dbReference type="EMBL" id="ML978068">
    <property type="protein sequence ID" value="KAF2017744.1"/>
    <property type="molecule type" value="Genomic_DNA"/>
</dbReference>
<dbReference type="OrthoDB" id="66881at2759"/>
<keyword evidence="3" id="KW-0274">FAD</keyword>
<dbReference type="GO" id="GO:0050660">
    <property type="term" value="F:flavin adenine dinucleotide binding"/>
    <property type="evidence" value="ECO:0007669"/>
    <property type="project" value="InterPro"/>
</dbReference>
<dbReference type="GO" id="GO:0004499">
    <property type="term" value="F:N,N-dimethylaniline monooxygenase activity"/>
    <property type="evidence" value="ECO:0007669"/>
    <property type="project" value="InterPro"/>
</dbReference>
<dbReference type="InterPro" id="IPR051820">
    <property type="entry name" value="FAD-binding_MO"/>
</dbReference>
<keyword evidence="4" id="KW-0560">Oxidoreductase</keyword>
<dbReference type="SUPFAM" id="SSF51905">
    <property type="entry name" value="FAD/NAD(P)-binding domain"/>
    <property type="match status" value="1"/>
</dbReference>
<evidence type="ECO:0000256" key="3">
    <source>
        <dbReference type="ARBA" id="ARBA00022827"/>
    </source>
</evidence>
<evidence type="ECO:0000256" key="6">
    <source>
        <dbReference type="SAM" id="MobiDB-lite"/>
    </source>
</evidence>
<keyword evidence="5" id="KW-0503">Monooxygenase</keyword>
<dbReference type="PANTHER" id="PTHR43872">
    <property type="entry name" value="MONOOXYGENASE, PUTATIVE (AFU_ORTHOLOGUE AFUA_8G02570)-RELATED"/>
    <property type="match status" value="1"/>
</dbReference>
<dbReference type="GeneID" id="54290449"/>
<evidence type="ECO:0000256" key="2">
    <source>
        <dbReference type="ARBA" id="ARBA00022630"/>
    </source>
</evidence>
<evidence type="ECO:0000313" key="7">
    <source>
        <dbReference type="EMBL" id="KAF2017744.1"/>
    </source>
</evidence>
<comment type="cofactor">
    <cofactor evidence="1">
        <name>FAD</name>
        <dbReference type="ChEBI" id="CHEBI:57692"/>
    </cofactor>
</comment>
<dbReference type="Gene3D" id="3.50.50.60">
    <property type="entry name" value="FAD/NAD(P)-binding domain"/>
    <property type="match status" value="3"/>
</dbReference>
<name>A0A6A5XZN4_9PLEO</name>
<dbReference type="AlphaFoldDB" id="A0A6A5XZN4"/>
<sequence>MAKSHQSPRKGANTPADVKPENISPSQPKESFDVVIVGAGVSGINTARYLESDAPRGTSYVILDRRSHWGGTWDLFKYPGIRSDSDMSTFGYSWNPWHLDKPLATGPEIATYLSSSAAKVGADQHTRFQHQVLSANWSSAASRWTVTATKSDGERVDFICRFMVLGTGYYNYDEPLKTTIPGLDQFSGRVIKPQFWPEKLDYMNKKIVVIGSGATAVTLLPSLAEDAKHVTMLQRSPTYIATLPMSGGIVSKVLGAILPKVVVRRWNRVRRLLMGYMFYYFCMWYPKQARDLLERGSALQLLPGAPVRPNHSPRYNPWEQRLCVCPDGDFYAALRSGKADVVTDVIEEVTSHSIVLKSGQKLQPDIIVAATGLQLQFAGGIKISIDEQAINPSSKFAWKGCMLQDVPNLFFVIGYVNASWTLSAETTATLLVRLLWRMRARGANVALPTLQQPEKMTQVPLFNLSSTYVKGSASIFPKGGIGQWAQKKNHIVDAWQSSWGDIVSGLTLK</sequence>
<gene>
    <name evidence="7" type="ORF">BU24DRAFT_478905</name>
</gene>
<evidence type="ECO:0000256" key="4">
    <source>
        <dbReference type="ARBA" id="ARBA00023002"/>
    </source>
</evidence>
<keyword evidence="8" id="KW-1185">Reference proteome</keyword>
<organism evidence="7 8">
    <name type="scientific">Aaosphaeria arxii CBS 175.79</name>
    <dbReference type="NCBI Taxonomy" id="1450172"/>
    <lineage>
        <taxon>Eukaryota</taxon>
        <taxon>Fungi</taxon>
        <taxon>Dikarya</taxon>
        <taxon>Ascomycota</taxon>
        <taxon>Pezizomycotina</taxon>
        <taxon>Dothideomycetes</taxon>
        <taxon>Pleosporomycetidae</taxon>
        <taxon>Pleosporales</taxon>
        <taxon>Pleosporales incertae sedis</taxon>
        <taxon>Aaosphaeria</taxon>
    </lineage>
</organism>